<sequence length="137" mass="15764">MSNPKWETEDRVKCQSHFRDLNKKISIFAGCYSTATREKHNGWSDDDYIPQTLELYCVKEEGREVAKKKSRATSSKSSTSRKPKLAIDEEFSNLSSAHENLEKSMETTVSAMLEYASSQNEVARAKKFVMWMILKNK</sequence>
<organism evidence="2 3">
    <name type="scientific">Lithospermum erythrorhizon</name>
    <name type="common">Purple gromwell</name>
    <name type="synonym">Lithospermum officinale var. erythrorhizon</name>
    <dbReference type="NCBI Taxonomy" id="34254"/>
    <lineage>
        <taxon>Eukaryota</taxon>
        <taxon>Viridiplantae</taxon>
        <taxon>Streptophyta</taxon>
        <taxon>Embryophyta</taxon>
        <taxon>Tracheophyta</taxon>
        <taxon>Spermatophyta</taxon>
        <taxon>Magnoliopsida</taxon>
        <taxon>eudicotyledons</taxon>
        <taxon>Gunneridae</taxon>
        <taxon>Pentapetalae</taxon>
        <taxon>asterids</taxon>
        <taxon>lamiids</taxon>
        <taxon>Boraginales</taxon>
        <taxon>Boraginaceae</taxon>
        <taxon>Boraginoideae</taxon>
        <taxon>Lithospermeae</taxon>
        <taxon>Lithospermum</taxon>
    </lineage>
</organism>
<reference evidence="2 3" key="1">
    <citation type="submission" date="2024-01" db="EMBL/GenBank/DDBJ databases">
        <title>The complete chloroplast genome sequence of Lithospermum erythrorhizon: insights into the phylogenetic relationship among Boraginaceae species and the maternal lineages of purple gromwells.</title>
        <authorList>
            <person name="Okada T."/>
            <person name="Watanabe K."/>
        </authorList>
    </citation>
    <scope>NUCLEOTIDE SEQUENCE [LARGE SCALE GENOMIC DNA]</scope>
</reference>
<feature type="region of interest" description="Disordered" evidence="1">
    <location>
        <begin position="62"/>
        <end position="83"/>
    </location>
</feature>
<gene>
    <name evidence="2" type="ORF">LIER_37328</name>
</gene>
<evidence type="ECO:0000256" key="1">
    <source>
        <dbReference type="SAM" id="MobiDB-lite"/>
    </source>
</evidence>
<evidence type="ECO:0000313" key="2">
    <source>
        <dbReference type="EMBL" id="GAA0151667.1"/>
    </source>
</evidence>
<accession>A0AAV3PL71</accession>
<keyword evidence="3" id="KW-1185">Reference proteome</keyword>
<protein>
    <recommendedName>
        <fullName evidence="4">No apical meristem-associated C-terminal domain-containing protein</fullName>
    </recommendedName>
</protein>
<proteinExistence type="predicted"/>
<dbReference type="Proteomes" id="UP001454036">
    <property type="component" value="Unassembled WGS sequence"/>
</dbReference>
<evidence type="ECO:0008006" key="4">
    <source>
        <dbReference type="Google" id="ProtNLM"/>
    </source>
</evidence>
<dbReference type="AlphaFoldDB" id="A0AAV3PL71"/>
<dbReference type="EMBL" id="BAABME010017871">
    <property type="protein sequence ID" value="GAA0151667.1"/>
    <property type="molecule type" value="Genomic_DNA"/>
</dbReference>
<evidence type="ECO:0000313" key="3">
    <source>
        <dbReference type="Proteomes" id="UP001454036"/>
    </source>
</evidence>
<name>A0AAV3PL71_LITER</name>
<comment type="caution">
    <text evidence="2">The sequence shown here is derived from an EMBL/GenBank/DDBJ whole genome shotgun (WGS) entry which is preliminary data.</text>
</comment>